<dbReference type="RefSeq" id="WP_317489043.1">
    <property type="nucleotide sequence ID" value="NZ_CP136051.1"/>
</dbReference>
<accession>A0ABZ0INL4</accession>
<keyword evidence="1" id="KW-1133">Transmembrane helix</keyword>
<feature type="transmembrane region" description="Helical" evidence="1">
    <location>
        <begin position="28"/>
        <end position="50"/>
    </location>
</feature>
<proteinExistence type="predicted"/>
<keyword evidence="3" id="KW-1185">Reference proteome</keyword>
<evidence type="ECO:0000313" key="3">
    <source>
        <dbReference type="Proteomes" id="UP001302349"/>
    </source>
</evidence>
<feature type="transmembrane region" description="Helical" evidence="1">
    <location>
        <begin position="92"/>
        <end position="111"/>
    </location>
</feature>
<feature type="transmembrane region" description="Helical" evidence="1">
    <location>
        <begin position="57"/>
        <end position="80"/>
    </location>
</feature>
<reference evidence="2 3" key="1">
    <citation type="journal article" date="2023" name="Microbiol. Resour. Announc.">
        <title>Complete Genome Sequence of Imperialibacter roseus strain P4T.</title>
        <authorList>
            <person name="Tizabi D.R."/>
            <person name="Bachvaroff T."/>
            <person name="Hill R.T."/>
        </authorList>
    </citation>
    <scope>NUCLEOTIDE SEQUENCE [LARGE SCALE GENOMIC DNA]</scope>
    <source>
        <strain evidence="2 3">P4T</strain>
    </source>
</reference>
<name>A0ABZ0INL4_9BACT</name>
<evidence type="ECO:0000256" key="1">
    <source>
        <dbReference type="SAM" id="Phobius"/>
    </source>
</evidence>
<dbReference type="Proteomes" id="UP001302349">
    <property type="component" value="Chromosome"/>
</dbReference>
<keyword evidence="1" id="KW-0472">Membrane</keyword>
<keyword evidence="1" id="KW-0812">Transmembrane</keyword>
<feature type="transmembrane region" description="Helical" evidence="1">
    <location>
        <begin position="150"/>
        <end position="168"/>
    </location>
</feature>
<dbReference type="EMBL" id="CP136051">
    <property type="protein sequence ID" value="WOK06316.1"/>
    <property type="molecule type" value="Genomic_DNA"/>
</dbReference>
<gene>
    <name evidence="2" type="ORF">RT717_24895</name>
</gene>
<protein>
    <submittedName>
        <fullName evidence="2">Uncharacterized protein</fullName>
    </submittedName>
</protein>
<organism evidence="2 3">
    <name type="scientific">Imperialibacter roseus</name>
    <dbReference type="NCBI Taxonomy" id="1324217"/>
    <lineage>
        <taxon>Bacteria</taxon>
        <taxon>Pseudomonadati</taxon>
        <taxon>Bacteroidota</taxon>
        <taxon>Cytophagia</taxon>
        <taxon>Cytophagales</taxon>
        <taxon>Flammeovirgaceae</taxon>
        <taxon>Imperialibacter</taxon>
    </lineage>
</organism>
<sequence>MMLFLLFFSAALLAIAYSSYKILFKGSSEYVIVFMCLYLPAYITILSLVYKQTGSTAAVVVFQYAKELIVLFAFLAFIFFKRDFLTWSYKLLSIDIVFISFLLLAFAYAILPLGAAGIPEKLAYFKNILMLGIMYFFGRNFSKSGRDTSVVTNVILSVAFIAFFFVAAESAMGTHFHSYTGYAQYNKALNEIEPTGEYMLSWTFETAAGHKRYSSFFLPRLSSQVQ</sequence>
<evidence type="ECO:0000313" key="2">
    <source>
        <dbReference type="EMBL" id="WOK06316.1"/>
    </source>
</evidence>